<protein>
    <submittedName>
        <fullName evidence="2">Uncharacterized protein</fullName>
    </submittedName>
</protein>
<name>A0A918M722_9ACTN</name>
<accession>A0A918M722</accession>
<reference evidence="2" key="2">
    <citation type="submission" date="2020-09" db="EMBL/GenBank/DDBJ databases">
        <authorList>
            <person name="Sun Q."/>
            <person name="Ohkuma M."/>
        </authorList>
    </citation>
    <scope>NUCLEOTIDE SEQUENCE</scope>
    <source>
        <strain evidence="2">JCM 4391</strain>
    </source>
</reference>
<gene>
    <name evidence="2" type="ORF">GCM10010274_59020</name>
</gene>
<sequence length="97" mass="9954">MPEPTTATPPASSGTETTTDRYRALLDRLGAARARALDAAALTPDISAMATGIAAGYLHATADIICAFEGTEAAQAYVRQQITDVEAQNTSAGDGAR</sequence>
<feature type="compositionally biased region" description="Low complexity" evidence="1">
    <location>
        <begin position="1"/>
        <end position="17"/>
    </location>
</feature>
<dbReference type="EMBL" id="BMTP01000020">
    <property type="protein sequence ID" value="GGU62430.1"/>
    <property type="molecule type" value="Genomic_DNA"/>
</dbReference>
<dbReference type="AlphaFoldDB" id="A0A918M722"/>
<dbReference type="RefSeq" id="WP_189554331.1">
    <property type="nucleotide sequence ID" value="NZ_BMTP01000020.1"/>
</dbReference>
<evidence type="ECO:0000313" key="3">
    <source>
        <dbReference type="Proteomes" id="UP000636661"/>
    </source>
</evidence>
<evidence type="ECO:0000313" key="2">
    <source>
        <dbReference type="EMBL" id="GGU62430.1"/>
    </source>
</evidence>
<evidence type="ECO:0000256" key="1">
    <source>
        <dbReference type="SAM" id="MobiDB-lite"/>
    </source>
</evidence>
<organism evidence="2 3">
    <name type="scientific">Streptomyces lavendofoliae</name>
    <dbReference type="NCBI Taxonomy" id="67314"/>
    <lineage>
        <taxon>Bacteria</taxon>
        <taxon>Bacillati</taxon>
        <taxon>Actinomycetota</taxon>
        <taxon>Actinomycetes</taxon>
        <taxon>Kitasatosporales</taxon>
        <taxon>Streptomycetaceae</taxon>
        <taxon>Streptomyces</taxon>
    </lineage>
</organism>
<proteinExistence type="predicted"/>
<feature type="region of interest" description="Disordered" evidence="1">
    <location>
        <begin position="1"/>
        <end position="20"/>
    </location>
</feature>
<keyword evidence="3" id="KW-1185">Reference proteome</keyword>
<comment type="caution">
    <text evidence="2">The sequence shown here is derived from an EMBL/GenBank/DDBJ whole genome shotgun (WGS) entry which is preliminary data.</text>
</comment>
<reference evidence="2" key="1">
    <citation type="journal article" date="2014" name="Int. J. Syst. Evol. Microbiol.">
        <title>Complete genome sequence of Corynebacterium casei LMG S-19264T (=DSM 44701T), isolated from a smear-ripened cheese.</title>
        <authorList>
            <consortium name="US DOE Joint Genome Institute (JGI-PGF)"/>
            <person name="Walter F."/>
            <person name="Albersmeier A."/>
            <person name="Kalinowski J."/>
            <person name="Ruckert C."/>
        </authorList>
    </citation>
    <scope>NUCLEOTIDE SEQUENCE</scope>
    <source>
        <strain evidence="2">JCM 4391</strain>
    </source>
</reference>
<dbReference type="Proteomes" id="UP000636661">
    <property type="component" value="Unassembled WGS sequence"/>
</dbReference>